<keyword evidence="3" id="KW-0067">ATP-binding</keyword>
<dbReference type="PROSITE" id="PS51194">
    <property type="entry name" value="HELICASE_CTER"/>
    <property type="match status" value="1"/>
</dbReference>
<protein>
    <recommendedName>
        <fullName evidence="7">DNA 3'-5' helicase</fullName>
        <ecNumber evidence="7">5.6.2.4</ecNumber>
    </recommendedName>
</protein>
<dbReference type="GO" id="GO:0005694">
    <property type="term" value="C:chromosome"/>
    <property type="evidence" value="ECO:0007669"/>
    <property type="project" value="TreeGrafter"/>
</dbReference>
<feature type="non-terminal residue" evidence="10">
    <location>
        <position position="476"/>
    </location>
</feature>
<dbReference type="Proteomes" id="UP000297245">
    <property type="component" value="Unassembled WGS sequence"/>
</dbReference>
<accession>A0A4S8MHF5</accession>
<evidence type="ECO:0000256" key="1">
    <source>
        <dbReference type="ARBA" id="ARBA00005446"/>
    </source>
</evidence>
<dbReference type="Pfam" id="PF00271">
    <property type="entry name" value="Helicase_C"/>
    <property type="match status" value="1"/>
</dbReference>
<keyword evidence="4" id="KW-0238">DNA-binding</keyword>
<keyword evidence="2" id="KW-0547">Nucleotide-binding</keyword>
<dbReference type="PANTHER" id="PTHR13710">
    <property type="entry name" value="DNA HELICASE RECQ FAMILY MEMBER"/>
    <property type="match status" value="1"/>
</dbReference>
<keyword evidence="5" id="KW-0413">Isomerase</keyword>
<feature type="domain" description="Helicase C-terminal" evidence="9">
    <location>
        <begin position="133"/>
        <end position="294"/>
    </location>
</feature>
<evidence type="ECO:0000313" key="11">
    <source>
        <dbReference type="Proteomes" id="UP000297245"/>
    </source>
</evidence>
<dbReference type="GO" id="GO:0043138">
    <property type="term" value="F:3'-5' DNA helicase activity"/>
    <property type="evidence" value="ECO:0007669"/>
    <property type="project" value="UniProtKB-EC"/>
</dbReference>
<evidence type="ECO:0000256" key="2">
    <source>
        <dbReference type="ARBA" id="ARBA00022741"/>
    </source>
</evidence>
<reference evidence="10 11" key="1">
    <citation type="journal article" date="2019" name="Nat. Ecol. Evol.">
        <title>Megaphylogeny resolves global patterns of mushroom evolution.</title>
        <authorList>
            <person name="Varga T."/>
            <person name="Krizsan K."/>
            <person name="Foldi C."/>
            <person name="Dima B."/>
            <person name="Sanchez-Garcia M."/>
            <person name="Sanchez-Ramirez S."/>
            <person name="Szollosi G.J."/>
            <person name="Szarkandi J.G."/>
            <person name="Papp V."/>
            <person name="Albert L."/>
            <person name="Andreopoulos W."/>
            <person name="Angelini C."/>
            <person name="Antonin V."/>
            <person name="Barry K.W."/>
            <person name="Bougher N.L."/>
            <person name="Buchanan P."/>
            <person name="Buyck B."/>
            <person name="Bense V."/>
            <person name="Catcheside P."/>
            <person name="Chovatia M."/>
            <person name="Cooper J."/>
            <person name="Damon W."/>
            <person name="Desjardin D."/>
            <person name="Finy P."/>
            <person name="Geml J."/>
            <person name="Haridas S."/>
            <person name="Hughes K."/>
            <person name="Justo A."/>
            <person name="Karasinski D."/>
            <person name="Kautmanova I."/>
            <person name="Kiss B."/>
            <person name="Kocsube S."/>
            <person name="Kotiranta H."/>
            <person name="LaButti K.M."/>
            <person name="Lechner B.E."/>
            <person name="Liimatainen K."/>
            <person name="Lipzen A."/>
            <person name="Lukacs Z."/>
            <person name="Mihaltcheva S."/>
            <person name="Morgado L.N."/>
            <person name="Niskanen T."/>
            <person name="Noordeloos M.E."/>
            <person name="Ohm R.A."/>
            <person name="Ortiz-Santana B."/>
            <person name="Ovrebo C."/>
            <person name="Racz N."/>
            <person name="Riley R."/>
            <person name="Savchenko A."/>
            <person name="Shiryaev A."/>
            <person name="Soop K."/>
            <person name="Spirin V."/>
            <person name="Szebenyi C."/>
            <person name="Tomsovsky M."/>
            <person name="Tulloss R.E."/>
            <person name="Uehling J."/>
            <person name="Grigoriev I.V."/>
            <person name="Vagvolgyi C."/>
            <person name="Papp T."/>
            <person name="Martin F.M."/>
            <person name="Miettinen O."/>
            <person name="Hibbett D.S."/>
            <person name="Nagy L.G."/>
        </authorList>
    </citation>
    <scope>NUCLEOTIDE SEQUENCE [LARGE SCALE GENOMIC DNA]</scope>
    <source>
        <strain evidence="10 11">CBS 962.96</strain>
    </source>
</reference>
<evidence type="ECO:0000259" key="9">
    <source>
        <dbReference type="PROSITE" id="PS51194"/>
    </source>
</evidence>
<dbReference type="InterPro" id="IPR011545">
    <property type="entry name" value="DEAD/DEAH_box_helicase_dom"/>
</dbReference>
<dbReference type="PANTHER" id="PTHR13710:SF105">
    <property type="entry name" value="ATP-DEPENDENT DNA HELICASE Q1"/>
    <property type="match status" value="1"/>
</dbReference>
<evidence type="ECO:0000256" key="7">
    <source>
        <dbReference type="ARBA" id="ARBA00034808"/>
    </source>
</evidence>
<dbReference type="EC" id="5.6.2.4" evidence="7"/>
<dbReference type="InterPro" id="IPR014001">
    <property type="entry name" value="Helicase_ATP-bd"/>
</dbReference>
<gene>
    <name evidence="10" type="ORF">K435DRAFT_567878</name>
</gene>
<evidence type="ECO:0000259" key="8">
    <source>
        <dbReference type="PROSITE" id="PS51192"/>
    </source>
</evidence>
<dbReference type="InterPro" id="IPR027417">
    <property type="entry name" value="P-loop_NTPase"/>
</dbReference>
<dbReference type="SMART" id="SM00490">
    <property type="entry name" value="HELICc"/>
    <property type="match status" value="1"/>
</dbReference>
<dbReference type="GO" id="GO:0009378">
    <property type="term" value="F:four-way junction helicase activity"/>
    <property type="evidence" value="ECO:0007669"/>
    <property type="project" value="TreeGrafter"/>
</dbReference>
<dbReference type="GO" id="GO:0000724">
    <property type="term" value="P:double-strand break repair via homologous recombination"/>
    <property type="evidence" value="ECO:0007669"/>
    <property type="project" value="TreeGrafter"/>
</dbReference>
<comment type="catalytic activity">
    <reaction evidence="6">
        <text>Couples ATP hydrolysis with the unwinding of duplex DNA by translocating in the 3'-5' direction.</text>
        <dbReference type="EC" id="5.6.2.4"/>
    </reaction>
</comment>
<comment type="similarity">
    <text evidence="1">Belongs to the helicase family. RecQ subfamily.</text>
</comment>
<name>A0A4S8MHF5_DENBC</name>
<evidence type="ECO:0000256" key="4">
    <source>
        <dbReference type="ARBA" id="ARBA00023125"/>
    </source>
</evidence>
<evidence type="ECO:0000256" key="3">
    <source>
        <dbReference type="ARBA" id="ARBA00022840"/>
    </source>
</evidence>
<keyword evidence="10" id="KW-0378">Hydrolase</keyword>
<evidence type="ECO:0000256" key="5">
    <source>
        <dbReference type="ARBA" id="ARBA00023235"/>
    </source>
</evidence>
<organism evidence="10 11">
    <name type="scientific">Dendrothele bispora (strain CBS 962.96)</name>
    <dbReference type="NCBI Taxonomy" id="1314807"/>
    <lineage>
        <taxon>Eukaryota</taxon>
        <taxon>Fungi</taxon>
        <taxon>Dikarya</taxon>
        <taxon>Basidiomycota</taxon>
        <taxon>Agaricomycotina</taxon>
        <taxon>Agaricomycetes</taxon>
        <taxon>Agaricomycetidae</taxon>
        <taxon>Agaricales</taxon>
        <taxon>Agaricales incertae sedis</taxon>
        <taxon>Dendrothele</taxon>
    </lineage>
</organism>
<dbReference type="PROSITE" id="PS51192">
    <property type="entry name" value="HELICASE_ATP_BIND_1"/>
    <property type="match status" value="1"/>
</dbReference>
<dbReference type="EMBL" id="ML179080">
    <property type="protein sequence ID" value="THV02115.1"/>
    <property type="molecule type" value="Genomic_DNA"/>
</dbReference>
<dbReference type="GO" id="GO:0016787">
    <property type="term" value="F:hydrolase activity"/>
    <property type="evidence" value="ECO:0007669"/>
    <property type="project" value="UniProtKB-KW"/>
</dbReference>
<dbReference type="GO" id="GO:0003677">
    <property type="term" value="F:DNA binding"/>
    <property type="evidence" value="ECO:0007669"/>
    <property type="project" value="UniProtKB-KW"/>
</dbReference>
<feature type="non-terminal residue" evidence="10">
    <location>
        <position position="1"/>
    </location>
</feature>
<feature type="domain" description="Helicase ATP-binding" evidence="8">
    <location>
        <begin position="1"/>
        <end position="98"/>
    </location>
</feature>
<dbReference type="GO" id="GO:0005524">
    <property type="term" value="F:ATP binding"/>
    <property type="evidence" value="ECO:0007669"/>
    <property type="project" value="UniProtKB-KW"/>
</dbReference>
<dbReference type="GO" id="GO:0005737">
    <property type="term" value="C:cytoplasm"/>
    <property type="evidence" value="ECO:0007669"/>
    <property type="project" value="TreeGrafter"/>
</dbReference>
<dbReference type="Pfam" id="PF00270">
    <property type="entry name" value="DEAD"/>
    <property type="match status" value="1"/>
</dbReference>
<sequence>ICTGKYQIIVISPEMMLSQKFIKNVLKNEELAHRILSIIIDEAHVISHWGTGFRKKYGELGILRALLPKGIPFVVLSATLPPRVRQDVLTKLHFSRDESDYININLGNDRPNVSLVVRAMQHPMNTYQDLDFVIPQKVQKTNEIKKTFIYADNISTGVEIAAHLESLLPDTLQYTGLIRPYNAAYSQKYRKAAMKQFREGQIRVLVCTDAAGMGCNIPDIDVIVQWKLPDTMSNFVQRAGRAARDRNRQGLAVLLVEKSAYGLDCENLVSDISTGTQKAKKKADEVTDYVKSTLKNYADLHGVKRGAYGGTLDGTDKNHLPHYTPTIKRNSRDEGLLAFVQTGTCRRRIIAAIYSNRDLDPKVDCCDVCVPTLLNCTRPGYYKAPPRKAAVVKGVPYKPTKQSLHEWRVSVYQRDFKYAQWGYRGILSDETLEMLSAVGPIESKSGLAVLLEGKWSWWEQYGEDMWAKISTLNMPP</sequence>
<proteinExistence type="inferred from homology"/>
<dbReference type="OrthoDB" id="10261556at2759"/>
<dbReference type="Gene3D" id="3.40.50.300">
    <property type="entry name" value="P-loop containing nucleotide triphosphate hydrolases"/>
    <property type="match status" value="2"/>
</dbReference>
<keyword evidence="11" id="KW-1185">Reference proteome</keyword>
<dbReference type="AlphaFoldDB" id="A0A4S8MHF5"/>
<dbReference type="InterPro" id="IPR001650">
    <property type="entry name" value="Helicase_C-like"/>
</dbReference>
<dbReference type="SUPFAM" id="SSF52540">
    <property type="entry name" value="P-loop containing nucleoside triphosphate hydrolases"/>
    <property type="match status" value="1"/>
</dbReference>
<evidence type="ECO:0000313" key="10">
    <source>
        <dbReference type="EMBL" id="THV02115.1"/>
    </source>
</evidence>
<evidence type="ECO:0000256" key="6">
    <source>
        <dbReference type="ARBA" id="ARBA00034617"/>
    </source>
</evidence>